<evidence type="ECO:0000313" key="3">
    <source>
        <dbReference type="Proteomes" id="UP000218139"/>
    </source>
</evidence>
<accession>A0A9X6S5N6</accession>
<dbReference type="AlphaFoldDB" id="A0A9X6S5N6"/>
<dbReference type="EMBL" id="LXZO01000077">
    <property type="protein sequence ID" value="PAY47769.1"/>
    <property type="molecule type" value="Genomic_DNA"/>
</dbReference>
<evidence type="ECO:0000256" key="1">
    <source>
        <dbReference type="SAM" id="Phobius"/>
    </source>
</evidence>
<keyword evidence="1" id="KW-0812">Transmembrane</keyword>
<comment type="caution">
    <text evidence="2">The sequence shown here is derived from an EMBL/GenBank/DDBJ whole genome shotgun (WGS) entry which is preliminary data.</text>
</comment>
<keyword evidence="1" id="KW-1133">Transmembrane helix</keyword>
<gene>
    <name evidence="2" type="ORF">A8C52_05755</name>
</gene>
<sequence length="156" mass="17111">MPNSIANLAISAHSLVYILTYVSCGLLVLAIALLLFQKFDRRKARPIVKYTVKPMKVLTVTIMVLAGLATGFYLGVSSAFASAYSKPVVYTVQGVNKDNIVVKSDTGKVKKVDYDAARNLSKKQGFKKGQKIDLGSKELVKSTPKDVRKLLDKYPI</sequence>
<keyword evidence="1" id="KW-0472">Membrane</keyword>
<dbReference type="Proteomes" id="UP000218139">
    <property type="component" value="Unassembled WGS sequence"/>
</dbReference>
<evidence type="ECO:0000313" key="2">
    <source>
        <dbReference type="EMBL" id="PAY47769.1"/>
    </source>
</evidence>
<protein>
    <submittedName>
        <fullName evidence="2">Uncharacterized protein</fullName>
    </submittedName>
</protein>
<name>A0A9X6S5N6_9LACO</name>
<dbReference type="RefSeq" id="WP_086201688.1">
    <property type="nucleotide sequence ID" value="NZ_LXZG01000134.1"/>
</dbReference>
<reference evidence="2 3" key="1">
    <citation type="submission" date="2016-05" db="EMBL/GenBank/DDBJ databases">
        <authorList>
            <person name="Lee J.-Y."/>
            <person name="Kim E.B."/>
            <person name="Choi Y.-J."/>
        </authorList>
    </citation>
    <scope>NUCLEOTIDE SEQUENCE [LARGE SCALE GENOMIC DNA]</scope>
    <source>
        <strain evidence="2 3">KLA006</strain>
    </source>
</reference>
<feature type="transmembrane region" description="Helical" evidence="1">
    <location>
        <begin position="57"/>
        <end position="76"/>
    </location>
</feature>
<organism evidence="2 3">
    <name type="scientific">Ligilactobacillus salivarius</name>
    <dbReference type="NCBI Taxonomy" id="1624"/>
    <lineage>
        <taxon>Bacteria</taxon>
        <taxon>Bacillati</taxon>
        <taxon>Bacillota</taxon>
        <taxon>Bacilli</taxon>
        <taxon>Lactobacillales</taxon>
        <taxon>Lactobacillaceae</taxon>
        <taxon>Ligilactobacillus</taxon>
    </lineage>
</organism>
<proteinExistence type="predicted"/>
<feature type="transmembrane region" description="Helical" evidence="1">
    <location>
        <begin position="15"/>
        <end position="36"/>
    </location>
</feature>